<dbReference type="Gene3D" id="3.60.10.10">
    <property type="entry name" value="Endonuclease/exonuclease/phosphatase"/>
    <property type="match status" value="1"/>
</dbReference>
<dbReference type="InterPro" id="IPR005135">
    <property type="entry name" value="Endo/exonuclease/phosphatase"/>
</dbReference>
<keyword evidence="3" id="KW-0378">Hydrolase</keyword>
<proteinExistence type="predicted"/>
<feature type="domain" description="Endonuclease/exonuclease/phosphatase" evidence="2">
    <location>
        <begin position="41"/>
        <end position="390"/>
    </location>
</feature>
<name>A0A2T4CTD8_9GAMM</name>
<dbReference type="GO" id="GO:0004519">
    <property type="term" value="F:endonuclease activity"/>
    <property type="evidence" value="ECO:0007669"/>
    <property type="project" value="UniProtKB-KW"/>
</dbReference>
<dbReference type="SUPFAM" id="SSF56219">
    <property type="entry name" value="DNase I-like"/>
    <property type="match status" value="1"/>
</dbReference>
<keyword evidence="3" id="KW-0540">Nuclease</keyword>
<protein>
    <submittedName>
        <fullName evidence="3">Endonuclease/exonuclease/phosphatase family protein</fullName>
    </submittedName>
</protein>
<dbReference type="EMBL" id="PYVS01000012">
    <property type="protein sequence ID" value="PTB83122.1"/>
    <property type="molecule type" value="Genomic_DNA"/>
</dbReference>
<comment type="caution">
    <text evidence="3">The sequence shown here is derived from an EMBL/GenBank/DDBJ whole genome shotgun (WGS) entry which is preliminary data.</text>
</comment>
<dbReference type="InterPro" id="IPR036691">
    <property type="entry name" value="Endo/exonu/phosph_ase_sf"/>
</dbReference>
<accession>A0A2T4CTD8</accession>
<organism evidence="3 4">
    <name type="scientific">Pseudidiomarina aestuarii</name>
    <dbReference type="NCBI Taxonomy" id="624146"/>
    <lineage>
        <taxon>Bacteria</taxon>
        <taxon>Pseudomonadati</taxon>
        <taxon>Pseudomonadota</taxon>
        <taxon>Gammaproteobacteria</taxon>
        <taxon>Alteromonadales</taxon>
        <taxon>Idiomarinaceae</taxon>
        <taxon>Pseudidiomarina</taxon>
    </lineage>
</organism>
<dbReference type="GO" id="GO:0004527">
    <property type="term" value="F:exonuclease activity"/>
    <property type="evidence" value="ECO:0007669"/>
    <property type="project" value="UniProtKB-KW"/>
</dbReference>
<reference evidence="3 4" key="1">
    <citation type="submission" date="2018-03" db="EMBL/GenBank/DDBJ databases">
        <title>Cross-interface Injection: A General Nanoliter Liquid Handling Method Applied to Single Cells Genome Amplification Automated Nanoliter Liquid Handling Applied to Single Cell Multiple Displacement Amplification.</title>
        <authorList>
            <person name="Yun J."/>
            <person name="Xu P."/>
            <person name="Xu J."/>
            <person name="Dai X."/>
            <person name="Wang Y."/>
            <person name="Zheng X."/>
            <person name="Cao C."/>
            <person name="Yi Q."/>
            <person name="Zhu Y."/>
            <person name="Wang L."/>
            <person name="Dong Z."/>
            <person name="Huang Y."/>
            <person name="Huang L."/>
            <person name="Du W."/>
        </authorList>
    </citation>
    <scope>NUCLEOTIDE SEQUENCE [LARGE SCALE GENOMIC DNA]</scope>
    <source>
        <strain evidence="3 4">Z-E1-2</strain>
    </source>
</reference>
<keyword evidence="3" id="KW-0269">Exonuclease</keyword>
<evidence type="ECO:0000256" key="1">
    <source>
        <dbReference type="SAM" id="MobiDB-lite"/>
    </source>
</evidence>
<sequence>MLRTLGSTLAVAFLIIFLSGCDMPKKNFKEPKALRVAAFNVSMDASNYLQQNEIPTQGATALQQALEDQHPQIRAIAEIIQHTRPDVLVLNEFDYLDRAEGVDRFQADYLAVSQNGEAPIDYPYVYLAPVNTGKPSPYDLNRDGKISNYGDDAWGFGWYEGQYAMVVLSKYPIVESDVRTFQNFKWKDMPGALRPLMPATSEWWYPDEVWAEFPLSSKSHWDVPVQVGEHQVHVLVSHPTPPVFDGDENRNGRRNHDEVRFWADYIRPEHSDYIYDDQGREGGLAADAAFIIAGDLNASDEGDGNIPGTIEQLTLHPLIQGDVVPQSEGGAQHSPDNPKGSTHTASWRKRADYVLPSVAGIHVIDSGVFWPTEGQPKADLVSSRGASSDHRLVWIDIQLRD</sequence>
<gene>
    <name evidence="3" type="ORF">C9986_01160</name>
</gene>
<evidence type="ECO:0000313" key="3">
    <source>
        <dbReference type="EMBL" id="PTB83122.1"/>
    </source>
</evidence>
<dbReference type="PROSITE" id="PS51257">
    <property type="entry name" value="PROKAR_LIPOPROTEIN"/>
    <property type="match status" value="1"/>
</dbReference>
<keyword evidence="3" id="KW-0255">Endonuclease</keyword>
<dbReference type="Pfam" id="PF03372">
    <property type="entry name" value="Exo_endo_phos"/>
    <property type="match status" value="1"/>
</dbReference>
<dbReference type="AlphaFoldDB" id="A0A2T4CTD8"/>
<evidence type="ECO:0000259" key="2">
    <source>
        <dbReference type="Pfam" id="PF03372"/>
    </source>
</evidence>
<feature type="region of interest" description="Disordered" evidence="1">
    <location>
        <begin position="323"/>
        <end position="345"/>
    </location>
</feature>
<dbReference type="Proteomes" id="UP000243022">
    <property type="component" value="Unassembled WGS sequence"/>
</dbReference>
<evidence type="ECO:0000313" key="4">
    <source>
        <dbReference type="Proteomes" id="UP000243022"/>
    </source>
</evidence>